<accession>A0ABW1HAZ6</accession>
<comment type="caution">
    <text evidence="1">The sequence shown here is derived from an EMBL/GenBank/DDBJ whole genome shotgun (WGS) entry which is preliminary data.</text>
</comment>
<evidence type="ECO:0000313" key="1">
    <source>
        <dbReference type="EMBL" id="MFC5926118.1"/>
    </source>
</evidence>
<evidence type="ECO:0000313" key="2">
    <source>
        <dbReference type="Proteomes" id="UP001596226"/>
    </source>
</evidence>
<keyword evidence="2" id="KW-1185">Reference proteome</keyword>
<sequence length="77" mass="8298">MIGVTDDASVAGEPDTRLLDDLLDDIFRAQERVIQAEIYRRAVAAELPPDLLARIDGLPEGEYSVDEVSDLLGGSIG</sequence>
<gene>
    <name evidence="1" type="ORF">ACFQGL_22550</name>
</gene>
<reference evidence="2" key="1">
    <citation type="journal article" date="2019" name="Int. J. Syst. Evol. Microbiol.">
        <title>The Global Catalogue of Microorganisms (GCM) 10K type strain sequencing project: providing services to taxonomists for standard genome sequencing and annotation.</title>
        <authorList>
            <consortium name="The Broad Institute Genomics Platform"/>
            <consortium name="The Broad Institute Genome Sequencing Center for Infectious Disease"/>
            <person name="Wu L."/>
            <person name="Ma J."/>
        </authorList>
    </citation>
    <scope>NUCLEOTIDE SEQUENCE [LARGE SCALE GENOMIC DNA]</scope>
    <source>
        <strain evidence="2">CGMCC 4.7144</strain>
    </source>
</reference>
<dbReference type="Proteomes" id="UP001596226">
    <property type="component" value="Unassembled WGS sequence"/>
</dbReference>
<proteinExistence type="predicted"/>
<dbReference type="RefSeq" id="WP_377514351.1">
    <property type="nucleotide sequence ID" value="NZ_JBHSQS010000014.1"/>
</dbReference>
<name>A0ABW1HAZ6_9ACTN</name>
<organism evidence="1 2">
    <name type="scientific">Micromonospora vulcania</name>
    <dbReference type="NCBI Taxonomy" id="1441873"/>
    <lineage>
        <taxon>Bacteria</taxon>
        <taxon>Bacillati</taxon>
        <taxon>Actinomycetota</taxon>
        <taxon>Actinomycetes</taxon>
        <taxon>Micromonosporales</taxon>
        <taxon>Micromonosporaceae</taxon>
        <taxon>Micromonospora</taxon>
    </lineage>
</organism>
<dbReference type="EMBL" id="JBHSQS010000014">
    <property type="protein sequence ID" value="MFC5926118.1"/>
    <property type="molecule type" value="Genomic_DNA"/>
</dbReference>
<protein>
    <submittedName>
        <fullName evidence="1">Uncharacterized protein</fullName>
    </submittedName>
</protein>